<dbReference type="SUPFAM" id="SSF46785">
    <property type="entry name" value="Winged helix' DNA-binding domain"/>
    <property type="match status" value="1"/>
</dbReference>
<dbReference type="EMBL" id="JBHSCW010000010">
    <property type="protein sequence ID" value="MFC4352942.1"/>
    <property type="molecule type" value="Genomic_DNA"/>
</dbReference>
<organism evidence="2 3">
    <name type="scientific">Fodinicurvata halophila</name>
    <dbReference type="NCBI Taxonomy" id="1419723"/>
    <lineage>
        <taxon>Bacteria</taxon>
        <taxon>Pseudomonadati</taxon>
        <taxon>Pseudomonadota</taxon>
        <taxon>Alphaproteobacteria</taxon>
        <taxon>Rhodospirillales</taxon>
        <taxon>Rhodovibrionaceae</taxon>
        <taxon>Fodinicurvata</taxon>
    </lineage>
</organism>
<evidence type="ECO:0000256" key="1">
    <source>
        <dbReference type="ARBA" id="ARBA00023186"/>
    </source>
</evidence>
<protein>
    <recommendedName>
        <fullName evidence="4">AphA-like transcriptional regulator</fullName>
    </recommendedName>
</protein>
<reference evidence="3" key="1">
    <citation type="journal article" date="2019" name="Int. J. Syst. Evol. Microbiol.">
        <title>The Global Catalogue of Microorganisms (GCM) 10K type strain sequencing project: providing services to taxonomists for standard genome sequencing and annotation.</title>
        <authorList>
            <consortium name="The Broad Institute Genomics Platform"/>
            <consortium name="The Broad Institute Genome Sequencing Center for Infectious Disease"/>
            <person name="Wu L."/>
            <person name="Ma J."/>
        </authorList>
    </citation>
    <scope>NUCLEOTIDE SEQUENCE [LARGE SCALE GENOMIC DNA]</scope>
    <source>
        <strain evidence="3">CECT 8472</strain>
    </source>
</reference>
<dbReference type="InterPro" id="IPR036386">
    <property type="entry name" value="HscB_C_sf"/>
</dbReference>
<dbReference type="RefSeq" id="WP_382423319.1">
    <property type="nucleotide sequence ID" value="NZ_JBHSCW010000010.1"/>
</dbReference>
<evidence type="ECO:0008006" key="4">
    <source>
        <dbReference type="Google" id="ProtNLM"/>
    </source>
</evidence>
<keyword evidence="3" id="KW-1185">Reference proteome</keyword>
<dbReference type="InterPro" id="IPR036390">
    <property type="entry name" value="WH_DNA-bd_sf"/>
</dbReference>
<dbReference type="Gene3D" id="1.10.10.10">
    <property type="entry name" value="Winged helix-like DNA-binding domain superfamily/Winged helix DNA-binding domain"/>
    <property type="match status" value="1"/>
</dbReference>
<sequence length="185" mass="21178">MYRDNSLMPNEAIRVLALGLLAERPRHYAELAGEVRHFIERMVGPSLDLLAQPLELLKLEGLAESVEGEGMSDNALLRLTDSGQDEMRKLLNANMRAQVNDLNKLIIAIKMRFLHLLPADEQQRQLDLLIEIFDRESVRLNDLRSYQDAEASALSDWLDLEIEQTRSRLAWFEELRRRIEAGGAA</sequence>
<gene>
    <name evidence="2" type="ORF">ACFOW6_15425</name>
</gene>
<dbReference type="Pfam" id="PF14557">
    <property type="entry name" value="AphA_like"/>
    <property type="match status" value="1"/>
</dbReference>
<accession>A0ABV8UNT6</accession>
<dbReference type="InterPro" id="IPR029434">
    <property type="entry name" value="Put_trans_reg"/>
</dbReference>
<dbReference type="Proteomes" id="UP001595799">
    <property type="component" value="Unassembled WGS sequence"/>
</dbReference>
<evidence type="ECO:0000313" key="2">
    <source>
        <dbReference type="EMBL" id="MFC4352942.1"/>
    </source>
</evidence>
<evidence type="ECO:0000313" key="3">
    <source>
        <dbReference type="Proteomes" id="UP001595799"/>
    </source>
</evidence>
<dbReference type="Gene3D" id="1.20.1280.20">
    <property type="entry name" value="HscB, C-terminal domain"/>
    <property type="match status" value="1"/>
</dbReference>
<dbReference type="InterPro" id="IPR036388">
    <property type="entry name" value="WH-like_DNA-bd_sf"/>
</dbReference>
<comment type="caution">
    <text evidence="2">The sequence shown here is derived from an EMBL/GenBank/DDBJ whole genome shotgun (WGS) entry which is preliminary data.</text>
</comment>
<keyword evidence="1" id="KW-0143">Chaperone</keyword>
<name>A0ABV8UNT6_9PROT</name>
<proteinExistence type="predicted"/>